<protein>
    <submittedName>
        <fullName evidence="2">Uncharacterized protein</fullName>
    </submittedName>
</protein>
<evidence type="ECO:0000256" key="1">
    <source>
        <dbReference type="SAM" id="SignalP"/>
    </source>
</evidence>
<accession>A0A1B7N8C8</accession>
<keyword evidence="1" id="KW-0732">Signal</keyword>
<sequence length="180" mass="19781">MRFSSLACIALTAVTLRPVTSSIIEASTPTSDGVAREKGRRWGILDSLLDESSKVVGALHEELDSLSTSAHKLLDGLHFADAAESWWDKITEFKASVVNVTSTATTLHQVVLEVAEQRGIPHDSMKEELGYIFNAIFEELKEQFPPPDEAPGHENRTAMISAFLDRIDEGFLQFAITHGT</sequence>
<dbReference type="Proteomes" id="UP000092154">
    <property type="component" value="Unassembled WGS sequence"/>
</dbReference>
<reference evidence="2 3" key="1">
    <citation type="submission" date="2016-06" db="EMBL/GenBank/DDBJ databases">
        <title>Comparative genomics of the ectomycorrhizal sister species Rhizopogon vinicolor and Rhizopogon vesiculosus (Basidiomycota: Boletales) reveals a divergence of the mating type B locus.</title>
        <authorList>
            <consortium name="DOE Joint Genome Institute"/>
            <person name="Mujic A.B."/>
            <person name="Kuo A."/>
            <person name="Tritt A."/>
            <person name="Lipzen A."/>
            <person name="Chen C."/>
            <person name="Johnson J."/>
            <person name="Sharma A."/>
            <person name="Barry K."/>
            <person name="Grigoriev I.V."/>
            <person name="Spatafora J.W."/>
        </authorList>
    </citation>
    <scope>NUCLEOTIDE SEQUENCE [LARGE SCALE GENOMIC DNA]</scope>
    <source>
        <strain evidence="2 3">AM-OR11-026</strain>
    </source>
</reference>
<evidence type="ECO:0000313" key="2">
    <source>
        <dbReference type="EMBL" id="OAX41089.1"/>
    </source>
</evidence>
<dbReference type="AlphaFoldDB" id="A0A1B7N8C8"/>
<feature type="chain" id="PRO_5008597870" evidence="1">
    <location>
        <begin position="22"/>
        <end position="180"/>
    </location>
</feature>
<dbReference type="OrthoDB" id="440424at2759"/>
<organism evidence="2 3">
    <name type="scientific">Rhizopogon vinicolor AM-OR11-026</name>
    <dbReference type="NCBI Taxonomy" id="1314800"/>
    <lineage>
        <taxon>Eukaryota</taxon>
        <taxon>Fungi</taxon>
        <taxon>Dikarya</taxon>
        <taxon>Basidiomycota</taxon>
        <taxon>Agaricomycotina</taxon>
        <taxon>Agaricomycetes</taxon>
        <taxon>Agaricomycetidae</taxon>
        <taxon>Boletales</taxon>
        <taxon>Suillineae</taxon>
        <taxon>Rhizopogonaceae</taxon>
        <taxon>Rhizopogon</taxon>
    </lineage>
</organism>
<proteinExistence type="predicted"/>
<gene>
    <name evidence="2" type="ORF">K503DRAFT_864107</name>
</gene>
<name>A0A1B7N8C8_9AGAM</name>
<dbReference type="InParanoid" id="A0A1B7N8C8"/>
<feature type="signal peptide" evidence="1">
    <location>
        <begin position="1"/>
        <end position="21"/>
    </location>
</feature>
<dbReference type="EMBL" id="KV448190">
    <property type="protein sequence ID" value="OAX41089.1"/>
    <property type="molecule type" value="Genomic_DNA"/>
</dbReference>
<evidence type="ECO:0000313" key="3">
    <source>
        <dbReference type="Proteomes" id="UP000092154"/>
    </source>
</evidence>
<keyword evidence="3" id="KW-1185">Reference proteome</keyword>